<accession>A0A087XIL0</accession>
<evidence type="ECO:0000256" key="1">
    <source>
        <dbReference type="ARBA" id="ARBA00023157"/>
    </source>
</evidence>
<feature type="domain" description="C-type lectin" evidence="3">
    <location>
        <begin position="57"/>
        <end position="176"/>
    </location>
</feature>
<proteinExistence type="predicted"/>
<keyword evidence="2" id="KW-0732">Signal</keyword>
<protein>
    <submittedName>
        <fullName evidence="4">Ladderlectin-like</fullName>
    </submittedName>
</protein>
<dbReference type="PROSITE" id="PS00615">
    <property type="entry name" value="C_TYPE_LECTIN_1"/>
    <property type="match status" value="1"/>
</dbReference>
<dbReference type="AlphaFoldDB" id="A0A087XIL0"/>
<reference evidence="4" key="3">
    <citation type="submission" date="2025-09" db="UniProtKB">
        <authorList>
            <consortium name="Ensembl"/>
        </authorList>
    </citation>
    <scope>IDENTIFICATION</scope>
</reference>
<name>A0A087XIL0_POEFO</name>
<evidence type="ECO:0000259" key="3">
    <source>
        <dbReference type="PROSITE" id="PS50041"/>
    </source>
</evidence>
<dbReference type="Proteomes" id="UP000028760">
    <property type="component" value="Unassembled WGS sequence"/>
</dbReference>
<evidence type="ECO:0000313" key="5">
    <source>
        <dbReference type="Proteomes" id="UP000028760"/>
    </source>
</evidence>
<organism evidence="4 5">
    <name type="scientific">Poecilia formosa</name>
    <name type="common">Amazon molly</name>
    <name type="synonym">Limia formosa</name>
    <dbReference type="NCBI Taxonomy" id="48698"/>
    <lineage>
        <taxon>Eukaryota</taxon>
        <taxon>Metazoa</taxon>
        <taxon>Chordata</taxon>
        <taxon>Craniata</taxon>
        <taxon>Vertebrata</taxon>
        <taxon>Euteleostomi</taxon>
        <taxon>Actinopterygii</taxon>
        <taxon>Neopterygii</taxon>
        <taxon>Teleostei</taxon>
        <taxon>Neoteleostei</taxon>
        <taxon>Acanthomorphata</taxon>
        <taxon>Ovalentaria</taxon>
        <taxon>Atherinomorphae</taxon>
        <taxon>Cyprinodontiformes</taxon>
        <taxon>Poeciliidae</taxon>
        <taxon>Poeciliinae</taxon>
        <taxon>Poecilia</taxon>
    </lineage>
</organism>
<feature type="chain" id="PRO_5001832995" evidence="2">
    <location>
        <begin position="20"/>
        <end position="179"/>
    </location>
</feature>
<keyword evidence="1" id="KW-1015">Disulfide bond</keyword>
<dbReference type="InterPro" id="IPR001304">
    <property type="entry name" value="C-type_lectin-like"/>
</dbReference>
<reference evidence="4" key="2">
    <citation type="submission" date="2025-08" db="UniProtKB">
        <authorList>
            <consortium name="Ensembl"/>
        </authorList>
    </citation>
    <scope>IDENTIFICATION</scope>
</reference>
<dbReference type="KEGG" id="pfor:103129342"/>
<evidence type="ECO:0000256" key="2">
    <source>
        <dbReference type="SAM" id="SignalP"/>
    </source>
</evidence>
<dbReference type="InterPro" id="IPR050111">
    <property type="entry name" value="C-type_lectin/snaclec_domain"/>
</dbReference>
<sequence length="179" mass="19859">MKLLAVFLLVFSMVALASGDPVPDGGSPGDAAPSDADEDQVDLLQRSNSCPAGWTQINSRCFQYVLKPMSWARAERNCLSMGANLGSVQDLNEYRQIQAMIATASYEVKTAWIGGTDAQELNIWLWSDGSRFTYTDWCSGEPSNYEGKQHCIQMNYSVERCWDDLNCADRLPSVCVKKP</sequence>
<dbReference type="InterPro" id="IPR018378">
    <property type="entry name" value="C-type_lectin_CS"/>
</dbReference>
<dbReference type="OrthoDB" id="441660at2759"/>
<dbReference type="eggNOG" id="KOG4297">
    <property type="taxonomic scope" value="Eukaryota"/>
</dbReference>
<dbReference type="Gene3D" id="3.10.100.10">
    <property type="entry name" value="Mannose-Binding Protein A, subunit A"/>
    <property type="match status" value="1"/>
</dbReference>
<dbReference type="RefSeq" id="XP_007540457.1">
    <property type="nucleotide sequence ID" value="XM_007540395.2"/>
</dbReference>
<evidence type="ECO:0000313" key="4">
    <source>
        <dbReference type="Ensembl" id="ENSPFOP00000005613.2"/>
    </source>
</evidence>
<dbReference type="CDD" id="cd00037">
    <property type="entry name" value="CLECT"/>
    <property type="match status" value="1"/>
</dbReference>
<dbReference type="Ensembl" id="ENSPFOT00000005622.2">
    <property type="protein sequence ID" value="ENSPFOP00000005613.2"/>
    <property type="gene ID" value="ENSPFOG00000005609.2"/>
</dbReference>
<dbReference type="PRINTS" id="PR01504">
    <property type="entry name" value="PNCREATITSAP"/>
</dbReference>
<dbReference type="SMART" id="SM00034">
    <property type="entry name" value="CLECT"/>
    <property type="match status" value="1"/>
</dbReference>
<dbReference type="STRING" id="48698.ENSPFOP00000005613"/>
<dbReference type="EMBL" id="AYCK01020681">
    <property type="status" value="NOT_ANNOTATED_CDS"/>
    <property type="molecule type" value="Genomic_DNA"/>
</dbReference>
<dbReference type="OMA" id="AYRETWI"/>
<dbReference type="Pfam" id="PF00059">
    <property type="entry name" value="Lectin_C"/>
    <property type="match status" value="1"/>
</dbReference>
<reference evidence="5" key="1">
    <citation type="submission" date="2013-10" db="EMBL/GenBank/DDBJ databases">
        <authorList>
            <person name="Schartl M."/>
            <person name="Warren W."/>
        </authorList>
    </citation>
    <scope>NUCLEOTIDE SEQUENCE [LARGE SCALE GENOMIC DNA]</scope>
    <source>
        <strain evidence="5">female</strain>
    </source>
</reference>
<dbReference type="InterPro" id="IPR016186">
    <property type="entry name" value="C-type_lectin-like/link_sf"/>
</dbReference>
<dbReference type="PROSITE" id="PS50041">
    <property type="entry name" value="C_TYPE_LECTIN_2"/>
    <property type="match status" value="1"/>
</dbReference>
<keyword evidence="5" id="KW-1185">Reference proteome</keyword>
<dbReference type="GeneTree" id="ENSGT00940000161814"/>
<dbReference type="PANTHER" id="PTHR22803">
    <property type="entry name" value="MANNOSE, PHOSPHOLIPASE, LECTIN RECEPTOR RELATED"/>
    <property type="match status" value="1"/>
</dbReference>
<dbReference type="GeneID" id="103129342"/>
<feature type="signal peptide" evidence="2">
    <location>
        <begin position="1"/>
        <end position="19"/>
    </location>
</feature>
<dbReference type="SUPFAM" id="SSF56436">
    <property type="entry name" value="C-type lectin-like"/>
    <property type="match status" value="1"/>
</dbReference>
<dbReference type="InterPro" id="IPR016187">
    <property type="entry name" value="CTDL_fold"/>
</dbReference>